<sequence>MTTKKVKITKRIICTQDLFIFQITPRTSPKGSIVQLKSFPSSSSLYIQSNARSRWGLFFLFIIIIVILIFSIFTTNSITSGDWCGDLM</sequence>
<reference evidence="2 3" key="1">
    <citation type="journal article" date="2016" name="DNA Res.">
        <title>The draft genome of MD-2 pineapple using hybrid error correction of long reads.</title>
        <authorList>
            <person name="Redwan R.M."/>
            <person name="Saidin A."/>
            <person name="Kumar S.V."/>
        </authorList>
    </citation>
    <scope>NUCLEOTIDE SEQUENCE [LARGE SCALE GENOMIC DNA]</scope>
    <source>
        <strain evidence="3">cv. MD2</strain>
        <tissue evidence="2">Leaf</tissue>
    </source>
</reference>
<proteinExistence type="predicted"/>
<dbReference type="Proteomes" id="UP000092600">
    <property type="component" value="Unassembled WGS sequence"/>
</dbReference>
<keyword evidence="1" id="KW-1133">Transmembrane helix</keyword>
<evidence type="ECO:0000256" key="1">
    <source>
        <dbReference type="SAM" id="Phobius"/>
    </source>
</evidence>
<dbReference type="EMBL" id="LSRQ01002777">
    <property type="protein sequence ID" value="OAY73271.1"/>
    <property type="molecule type" value="Genomic_DNA"/>
</dbReference>
<evidence type="ECO:0000313" key="3">
    <source>
        <dbReference type="Proteomes" id="UP000092600"/>
    </source>
</evidence>
<gene>
    <name evidence="2" type="ORF">ACMD2_02794</name>
</gene>
<keyword evidence="1" id="KW-0472">Membrane</keyword>
<evidence type="ECO:0000313" key="2">
    <source>
        <dbReference type="EMBL" id="OAY73271.1"/>
    </source>
</evidence>
<comment type="caution">
    <text evidence="2">The sequence shown here is derived from an EMBL/GenBank/DDBJ whole genome shotgun (WGS) entry which is preliminary data.</text>
</comment>
<keyword evidence="1" id="KW-0812">Transmembrane</keyword>
<organism evidence="2 3">
    <name type="scientific">Ananas comosus</name>
    <name type="common">Pineapple</name>
    <name type="synonym">Ananas ananas</name>
    <dbReference type="NCBI Taxonomy" id="4615"/>
    <lineage>
        <taxon>Eukaryota</taxon>
        <taxon>Viridiplantae</taxon>
        <taxon>Streptophyta</taxon>
        <taxon>Embryophyta</taxon>
        <taxon>Tracheophyta</taxon>
        <taxon>Spermatophyta</taxon>
        <taxon>Magnoliopsida</taxon>
        <taxon>Liliopsida</taxon>
        <taxon>Poales</taxon>
        <taxon>Bromeliaceae</taxon>
        <taxon>Bromelioideae</taxon>
        <taxon>Ananas</taxon>
    </lineage>
</organism>
<dbReference type="AlphaFoldDB" id="A0A199V8R5"/>
<protein>
    <submittedName>
        <fullName evidence="2">Uncharacterized protein</fullName>
    </submittedName>
</protein>
<name>A0A199V8R5_ANACO</name>
<feature type="transmembrane region" description="Helical" evidence="1">
    <location>
        <begin position="55"/>
        <end position="73"/>
    </location>
</feature>
<accession>A0A199V8R5</accession>